<reference evidence="3" key="1">
    <citation type="submission" date="2016-06" db="UniProtKB">
        <authorList>
            <consortium name="WormBaseParasite"/>
        </authorList>
    </citation>
    <scope>IDENTIFICATION</scope>
</reference>
<dbReference type="Proteomes" id="UP000270296">
    <property type="component" value="Unassembled WGS sequence"/>
</dbReference>
<name>A0A183IR20_9BILA</name>
<sequence>MTTPHSAITYRWEQNSGRLRLQVRQATKAVRSYDTIATSTEGHSGFAVLEVSRCNGTRHGNGKGDRGCAYISHACWWLPRWHDHHTVYRFVIECVIHRLNEDMVEVKLPPRPTDPLCLIIGNNLVMMCARSEESSSGTTVSAN</sequence>
<protein>
    <submittedName>
        <fullName evidence="3">Ig-like domain-containing protein</fullName>
    </submittedName>
</protein>
<organism evidence="3">
    <name type="scientific">Soboliphyme baturini</name>
    <dbReference type="NCBI Taxonomy" id="241478"/>
    <lineage>
        <taxon>Eukaryota</taxon>
        <taxon>Metazoa</taxon>
        <taxon>Ecdysozoa</taxon>
        <taxon>Nematoda</taxon>
        <taxon>Enoplea</taxon>
        <taxon>Dorylaimia</taxon>
        <taxon>Dioctophymatida</taxon>
        <taxon>Dioctophymatoidea</taxon>
        <taxon>Soboliphymatidae</taxon>
        <taxon>Soboliphyme</taxon>
    </lineage>
</organism>
<evidence type="ECO:0000313" key="3">
    <source>
        <dbReference type="WBParaSite" id="SBAD_0000630301-mRNA-1"/>
    </source>
</evidence>
<proteinExistence type="predicted"/>
<evidence type="ECO:0000313" key="1">
    <source>
        <dbReference type="EMBL" id="VDP09122.1"/>
    </source>
</evidence>
<gene>
    <name evidence="1" type="ORF">SBAD_LOCUS6067</name>
</gene>
<evidence type="ECO:0000313" key="2">
    <source>
        <dbReference type="Proteomes" id="UP000270296"/>
    </source>
</evidence>
<keyword evidence="2" id="KW-1185">Reference proteome</keyword>
<dbReference type="AlphaFoldDB" id="A0A183IR20"/>
<accession>A0A183IR20</accession>
<reference evidence="1 2" key="2">
    <citation type="submission" date="2018-11" db="EMBL/GenBank/DDBJ databases">
        <authorList>
            <consortium name="Pathogen Informatics"/>
        </authorList>
    </citation>
    <scope>NUCLEOTIDE SEQUENCE [LARGE SCALE GENOMIC DNA]</scope>
</reference>
<dbReference type="WBParaSite" id="SBAD_0000630301-mRNA-1">
    <property type="protein sequence ID" value="SBAD_0000630301-mRNA-1"/>
    <property type="gene ID" value="SBAD_0000630301"/>
</dbReference>
<dbReference type="EMBL" id="UZAM01009468">
    <property type="protein sequence ID" value="VDP09122.1"/>
    <property type="molecule type" value="Genomic_DNA"/>
</dbReference>